<dbReference type="Proteomes" id="UP000033900">
    <property type="component" value="Unassembled WGS sequence"/>
</dbReference>
<evidence type="ECO:0000256" key="1">
    <source>
        <dbReference type="SAM" id="Phobius"/>
    </source>
</evidence>
<keyword evidence="4" id="KW-1185">Reference proteome</keyword>
<gene>
    <name evidence="3" type="ORF">RS84_00471</name>
</gene>
<comment type="caution">
    <text evidence="3">The sequence shown here is derived from an EMBL/GenBank/DDBJ whole genome shotgun (WGS) entry which is preliminary data.</text>
</comment>
<keyword evidence="1" id="KW-1133">Transmembrane helix</keyword>
<feature type="chain" id="PRO_5005634186" description="Gram-positive cocci surface proteins LPxTG domain-containing protein" evidence="2">
    <location>
        <begin position="38"/>
        <end position="253"/>
    </location>
</feature>
<organism evidence="3 4">
    <name type="scientific">Microbacterium hydrocarbonoxydans</name>
    <dbReference type="NCBI Taxonomy" id="273678"/>
    <lineage>
        <taxon>Bacteria</taxon>
        <taxon>Bacillati</taxon>
        <taxon>Actinomycetota</taxon>
        <taxon>Actinomycetes</taxon>
        <taxon>Micrococcales</taxon>
        <taxon>Microbacteriaceae</taxon>
        <taxon>Microbacterium</taxon>
    </lineage>
</organism>
<evidence type="ECO:0000313" key="4">
    <source>
        <dbReference type="Proteomes" id="UP000033900"/>
    </source>
</evidence>
<sequence length="253" mass="25210">MTVPVLRTHMRRLTGAALIVVSACTGAVSIGAAAAQAAPFFADPQQSTAGRLTLETSPWVSSDAHGVQQLALDQPLALSPGDNGFWEIRAAHDDPSGPATLSVEITSSGSLAQHPDGLRLTFRQCLAEWSGLAAGAPSCSAPGGAVTLAPTVASATTYLVDLAAGSAQYMLVTARLDGDDATLQGLGSTVGVGLTAVRTDAAPVPGPGSALATTGADGTAMLQLLIAALAAAGVGAGLRMLRRPAEASKEAMS</sequence>
<keyword evidence="1" id="KW-0472">Membrane</keyword>
<dbReference type="PATRIC" id="fig|273678.4.peg.464"/>
<keyword evidence="2" id="KW-0732">Signal</keyword>
<name>A0A0M2HWM9_9MICO</name>
<feature type="transmembrane region" description="Helical" evidence="1">
    <location>
        <begin position="220"/>
        <end position="241"/>
    </location>
</feature>
<dbReference type="AlphaFoldDB" id="A0A0M2HWM9"/>
<dbReference type="EMBL" id="JYJB01000005">
    <property type="protein sequence ID" value="KJL48843.1"/>
    <property type="molecule type" value="Genomic_DNA"/>
</dbReference>
<accession>A0A0M2HWM9</accession>
<dbReference type="STRING" id="273678.RS84_00471"/>
<proteinExistence type="predicted"/>
<keyword evidence="1" id="KW-0812">Transmembrane</keyword>
<evidence type="ECO:0008006" key="5">
    <source>
        <dbReference type="Google" id="ProtNLM"/>
    </source>
</evidence>
<feature type="signal peptide" evidence="2">
    <location>
        <begin position="1"/>
        <end position="37"/>
    </location>
</feature>
<dbReference type="PROSITE" id="PS51257">
    <property type="entry name" value="PROKAR_LIPOPROTEIN"/>
    <property type="match status" value="1"/>
</dbReference>
<evidence type="ECO:0000256" key="2">
    <source>
        <dbReference type="SAM" id="SignalP"/>
    </source>
</evidence>
<reference evidence="3 4" key="1">
    <citation type="submission" date="2015-02" db="EMBL/GenBank/DDBJ databases">
        <title>Draft genome sequences of ten Microbacterium spp. with emphasis on heavy metal contaminated environments.</title>
        <authorList>
            <person name="Corretto E."/>
        </authorList>
    </citation>
    <scope>NUCLEOTIDE SEQUENCE [LARGE SCALE GENOMIC DNA]</scope>
    <source>
        <strain evidence="3 4">SA35</strain>
    </source>
</reference>
<evidence type="ECO:0000313" key="3">
    <source>
        <dbReference type="EMBL" id="KJL48843.1"/>
    </source>
</evidence>
<protein>
    <recommendedName>
        <fullName evidence="5">Gram-positive cocci surface proteins LPxTG domain-containing protein</fullName>
    </recommendedName>
</protein>